<protein>
    <submittedName>
        <fullName evidence="1">Uncharacterized protein</fullName>
    </submittedName>
</protein>
<keyword evidence="2" id="KW-1185">Reference proteome</keyword>
<accession>A0ABR2BUQ8</accession>
<dbReference type="Proteomes" id="UP001472677">
    <property type="component" value="Unassembled WGS sequence"/>
</dbReference>
<sequence length="92" mass="10129">MAELWAAHGNLEVVRILLKQSDPLAACTLVEAISSLLNRSWSVQVKHIPQERSLVADRADAICRGGPIGMLKLMIDPVDLVVLVNKEANDDW</sequence>
<gene>
    <name evidence="1" type="ORF">V6N12_036798</name>
</gene>
<name>A0ABR2BUQ8_9ROSI</name>
<comment type="caution">
    <text evidence="1">The sequence shown here is derived from an EMBL/GenBank/DDBJ whole genome shotgun (WGS) entry which is preliminary data.</text>
</comment>
<reference evidence="1 2" key="1">
    <citation type="journal article" date="2024" name="G3 (Bethesda)">
        <title>Genome assembly of Hibiscus sabdariffa L. provides insights into metabolisms of medicinal natural products.</title>
        <authorList>
            <person name="Kim T."/>
        </authorList>
    </citation>
    <scope>NUCLEOTIDE SEQUENCE [LARGE SCALE GENOMIC DNA]</scope>
    <source>
        <strain evidence="1">TK-2024</strain>
        <tissue evidence="1">Old leaves</tissue>
    </source>
</reference>
<evidence type="ECO:0000313" key="2">
    <source>
        <dbReference type="Proteomes" id="UP001472677"/>
    </source>
</evidence>
<proteinExistence type="predicted"/>
<organism evidence="1 2">
    <name type="scientific">Hibiscus sabdariffa</name>
    <name type="common">roselle</name>
    <dbReference type="NCBI Taxonomy" id="183260"/>
    <lineage>
        <taxon>Eukaryota</taxon>
        <taxon>Viridiplantae</taxon>
        <taxon>Streptophyta</taxon>
        <taxon>Embryophyta</taxon>
        <taxon>Tracheophyta</taxon>
        <taxon>Spermatophyta</taxon>
        <taxon>Magnoliopsida</taxon>
        <taxon>eudicotyledons</taxon>
        <taxon>Gunneridae</taxon>
        <taxon>Pentapetalae</taxon>
        <taxon>rosids</taxon>
        <taxon>malvids</taxon>
        <taxon>Malvales</taxon>
        <taxon>Malvaceae</taxon>
        <taxon>Malvoideae</taxon>
        <taxon>Hibiscus</taxon>
    </lineage>
</organism>
<dbReference type="EMBL" id="JBBPBM010000080">
    <property type="protein sequence ID" value="KAK8510884.1"/>
    <property type="molecule type" value="Genomic_DNA"/>
</dbReference>
<evidence type="ECO:0000313" key="1">
    <source>
        <dbReference type="EMBL" id="KAK8510884.1"/>
    </source>
</evidence>